<dbReference type="EMBL" id="QEIN01000206">
    <property type="protein sequence ID" value="RCV52929.1"/>
    <property type="molecule type" value="Genomic_DNA"/>
</dbReference>
<keyword evidence="3" id="KW-1185">Reference proteome</keyword>
<organism evidence="2 3">
    <name type="scientific">Marinitenerispora sediminis</name>
    <dbReference type="NCBI Taxonomy" id="1931232"/>
    <lineage>
        <taxon>Bacteria</taxon>
        <taxon>Bacillati</taxon>
        <taxon>Actinomycetota</taxon>
        <taxon>Actinomycetes</taxon>
        <taxon>Streptosporangiales</taxon>
        <taxon>Nocardiopsidaceae</taxon>
        <taxon>Marinitenerispora</taxon>
    </lineage>
</organism>
<feature type="transmembrane region" description="Helical" evidence="1">
    <location>
        <begin position="218"/>
        <end position="236"/>
    </location>
</feature>
<evidence type="ECO:0000313" key="3">
    <source>
        <dbReference type="Proteomes" id="UP000253318"/>
    </source>
</evidence>
<evidence type="ECO:0000313" key="2">
    <source>
        <dbReference type="EMBL" id="RCV52929.1"/>
    </source>
</evidence>
<sequence>MTPLHDTDRAPDLSGFPGRRIGGAALVVAPLLWCLGLVLRHLALRGGAFTDAELRAFDAQPFMAGAQLAAYAESPLTATAAHALFAAGAMLLVPAFAALARLAAPRSPRLTAAGAVLVVLGLLGRMYSAGVDATAFALVDDLGLGPATATVTAAYVDISYGPWRVPVTAYFGQYIGILLLAAGLHRAGVLGTGRTVLLLLWGALWCGVLKEATLFDCAVAAAAAGLVFAPVGVRVLRGAAVGTRPRLASW</sequence>
<accession>A0A368T0Y3</accession>
<feature type="transmembrane region" description="Helical" evidence="1">
    <location>
        <begin position="196"/>
        <end position="212"/>
    </location>
</feature>
<keyword evidence="1" id="KW-1133">Transmembrane helix</keyword>
<comment type="caution">
    <text evidence="2">The sequence shown here is derived from an EMBL/GenBank/DDBJ whole genome shotgun (WGS) entry which is preliminary data.</text>
</comment>
<feature type="transmembrane region" description="Helical" evidence="1">
    <location>
        <begin position="110"/>
        <end position="128"/>
    </location>
</feature>
<proteinExistence type="predicted"/>
<feature type="transmembrane region" description="Helical" evidence="1">
    <location>
        <begin position="167"/>
        <end position="184"/>
    </location>
</feature>
<keyword evidence="1" id="KW-0812">Transmembrane</keyword>
<name>A0A368T0Y3_9ACTN</name>
<gene>
    <name evidence="2" type="ORF">DEF24_21295</name>
</gene>
<dbReference type="RefSeq" id="WP_114399865.1">
    <property type="nucleotide sequence ID" value="NZ_QEIM01000160.1"/>
</dbReference>
<feature type="transmembrane region" description="Helical" evidence="1">
    <location>
        <begin position="21"/>
        <end position="39"/>
    </location>
</feature>
<dbReference type="Proteomes" id="UP000253318">
    <property type="component" value="Unassembled WGS sequence"/>
</dbReference>
<keyword evidence="1" id="KW-0472">Membrane</keyword>
<evidence type="ECO:0008006" key="4">
    <source>
        <dbReference type="Google" id="ProtNLM"/>
    </source>
</evidence>
<evidence type="ECO:0000256" key="1">
    <source>
        <dbReference type="SAM" id="Phobius"/>
    </source>
</evidence>
<feature type="transmembrane region" description="Helical" evidence="1">
    <location>
        <begin position="83"/>
        <end position="103"/>
    </location>
</feature>
<dbReference type="AlphaFoldDB" id="A0A368T0Y3"/>
<dbReference type="OrthoDB" id="3543219at2"/>
<reference evidence="2 3" key="1">
    <citation type="submission" date="2018-04" db="EMBL/GenBank/DDBJ databases">
        <title>Novel actinobacteria from marine sediment.</title>
        <authorList>
            <person name="Ng Z.Y."/>
            <person name="Tan G.Y.A."/>
        </authorList>
    </citation>
    <scope>NUCLEOTIDE SEQUENCE [LARGE SCALE GENOMIC DNA]</scope>
    <source>
        <strain evidence="2 3">TPS81</strain>
    </source>
</reference>
<protein>
    <recommendedName>
        <fullName evidence="4">DUF4386 domain-containing protein</fullName>
    </recommendedName>
</protein>